<gene>
    <name evidence="2" type="ORF">NTEN_LOCUS2675</name>
</gene>
<reference evidence="2 3" key="1">
    <citation type="submission" date="2020-02" db="EMBL/GenBank/DDBJ databases">
        <authorList>
            <person name="Ferguson B K."/>
        </authorList>
    </citation>
    <scope>NUCLEOTIDE SEQUENCE [LARGE SCALE GENOMIC DNA]</scope>
</reference>
<organism evidence="2 3">
    <name type="scientific">Nesidiocoris tenuis</name>
    <dbReference type="NCBI Taxonomy" id="355587"/>
    <lineage>
        <taxon>Eukaryota</taxon>
        <taxon>Metazoa</taxon>
        <taxon>Ecdysozoa</taxon>
        <taxon>Arthropoda</taxon>
        <taxon>Hexapoda</taxon>
        <taxon>Insecta</taxon>
        <taxon>Pterygota</taxon>
        <taxon>Neoptera</taxon>
        <taxon>Paraneoptera</taxon>
        <taxon>Hemiptera</taxon>
        <taxon>Heteroptera</taxon>
        <taxon>Panheteroptera</taxon>
        <taxon>Cimicomorpha</taxon>
        <taxon>Miridae</taxon>
        <taxon>Dicyphina</taxon>
        <taxon>Nesidiocoris</taxon>
    </lineage>
</organism>
<dbReference type="AlphaFoldDB" id="A0A6H5G176"/>
<name>A0A6H5G176_9HEMI</name>
<feature type="non-terminal residue" evidence="2">
    <location>
        <position position="61"/>
    </location>
</feature>
<dbReference type="Proteomes" id="UP000479000">
    <property type="component" value="Unassembled WGS sequence"/>
</dbReference>
<evidence type="ECO:0000313" key="3">
    <source>
        <dbReference type="Proteomes" id="UP000479000"/>
    </source>
</evidence>
<proteinExistence type="predicted"/>
<feature type="compositionally biased region" description="Basic and acidic residues" evidence="1">
    <location>
        <begin position="17"/>
        <end position="37"/>
    </location>
</feature>
<protein>
    <submittedName>
        <fullName evidence="2">Uncharacterized protein</fullName>
    </submittedName>
</protein>
<accession>A0A6H5G176</accession>
<dbReference type="EMBL" id="CADCXU010004283">
    <property type="protein sequence ID" value="CAA9996025.1"/>
    <property type="molecule type" value="Genomic_DNA"/>
</dbReference>
<evidence type="ECO:0000313" key="2">
    <source>
        <dbReference type="EMBL" id="CAA9996025.1"/>
    </source>
</evidence>
<feature type="region of interest" description="Disordered" evidence="1">
    <location>
        <begin position="1"/>
        <end position="61"/>
    </location>
</feature>
<keyword evidence="3" id="KW-1185">Reference proteome</keyword>
<sequence>MDYQQQALLEDTNTKGYDLRGIRRREGSNVGDKDPPTRRKNKRIERTDRFSTVLSREAGDQ</sequence>
<evidence type="ECO:0000256" key="1">
    <source>
        <dbReference type="SAM" id="MobiDB-lite"/>
    </source>
</evidence>